<protein>
    <submittedName>
        <fullName evidence="1">Uncharacterized protein</fullName>
    </submittedName>
</protein>
<organism evidence="1 2">
    <name type="scientific">Halobacillus aidingensis</name>
    <dbReference type="NCBI Taxonomy" id="240303"/>
    <lineage>
        <taxon>Bacteria</taxon>
        <taxon>Bacillati</taxon>
        <taxon>Bacillota</taxon>
        <taxon>Bacilli</taxon>
        <taxon>Bacillales</taxon>
        <taxon>Bacillaceae</taxon>
        <taxon>Halobacillus</taxon>
    </lineage>
</organism>
<accession>A0A1H0L3A2</accession>
<gene>
    <name evidence="1" type="ORF">SAMN05421677_106186</name>
</gene>
<dbReference type="STRING" id="240303.SAMN05421677_106186"/>
<dbReference type="AlphaFoldDB" id="A0A1H0L3A2"/>
<keyword evidence="2" id="KW-1185">Reference proteome</keyword>
<evidence type="ECO:0000313" key="2">
    <source>
        <dbReference type="Proteomes" id="UP000198860"/>
    </source>
</evidence>
<dbReference type="Proteomes" id="UP000198860">
    <property type="component" value="Unassembled WGS sequence"/>
</dbReference>
<reference evidence="2" key="1">
    <citation type="submission" date="2016-10" db="EMBL/GenBank/DDBJ databases">
        <authorList>
            <person name="Varghese N."/>
            <person name="Submissions S."/>
        </authorList>
    </citation>
    <scope>NUCLEOTIDE SEQUENCE [LARGE SCALE GENOMIC DNA]</scope>
    <source>
        <strain evidence="2">CGMCC 1.3703</strain>
    </source>
</reference>
<sequence>MAKFNSIDLRLSFIPYENFIPESHGKKTSTEAVFTAEAGFFACLALAPMKGLRN</sequence>
<evidence type="ECO:0000313" key="1">
    <source>
        <dbReference type="EMBL" id="SDO62516.1"/>
    </source>
</evidence>
<dbReference type="EMBL" id="FNIZ01000006">
    <property type="protein sequence ID" value="SDO62516.1"/>
    <property type="molecule type" value="Genomic_DNA"/>
</dbReference>
<proteinExistence type="predicted"/>
<name>A0A1H0L3A2_HALAD</name>